<dbReference type="AlphaFoldDB" id="A0AAD7CQX3"/>
<evidence type="ECO:0000313" key="1">
    <source>
        <dbReference type="EMBL" id="KAJ7658591.1"/>
    </source>
</evidence>
<evidence type="ECO:0000313" key="2">
    <source>
        <dbReference type="Proteomes" id="UP001221757"/>
    </source>
</evidence>
<reference evidence="1" key="1">
    <citation type="submission" date="2023-03" db="EMBL/GenBank/DDBJ databases">
        <title>Massive genome expansion in bonnet fungi (Mycena s.s.) driven by repeated elements and novel gene families across ecological guilds.</title>
        <authorList>
            <consortium name="Lawrence Berkeley National Laboratory"/>
            <person name="Harder C.B."/>
            <person name="Miyauchi S."/>
            <person name="Viragh M."/>
            <person name="Kuo A."/>
            <person name="Thoen E."/>
            <person name="Andreopoulos B."/>
            <person name="Lu D."/>
            <person name="Skrede I."/>
            <person name="Drula E."/>
            <person name="Henrissat B."/>
            <person name="Morin E."/>
            <person name="Kohler A."/>
            <person name="Barry K."/>
            <person name="LaButti K."/>
            <person name="Morin E."/>
            <person name="Salamov A."/>
            <person name="Lipzen A."/>
            <person name="Mereny Z."/>
            <person name="Hegedus B."/>
            <person name="Baldrian P."/>
            <person name="Stursova M."/>
            <person name="Weitz H."/>
            <person name="Taylor A."/>
            <person name="Grigoriev I.V."/>
            <person name="Nagy L.G."/>
            <person name="Martin F."/>
            <person name="Kauserud H."/>
        </authorList>
    </citation>
    <scope>NUCLEOTIDE SEQUENCE</scope>
    <source>
        <strain evidence="1">CBHHK067</strain>
    </source>
</reference>
<sequence>MFPSISPPPHFLAVSPPCHSVFPSNPLHFHLYGRSTPPPLCPRYSHTSSSLCRARPRPYRAAIFYPVLFPSRP</sequence>
<organism evidence="1 2">
    <name type="scientific">Mycena rosella</name>
    <name type="common">Pink bonnet</name>
    <name type="synonym">Agaricus rosellus</name>
    <dbReference type="NCBI Taxonomy" id="1033263"/>
    <lineage>
        <taxon>Eukaryota</taxon>
        <taxon>Fungi</taxon>
        <taxon>Dikarya</taxon>
        <taxon>Basidiomycota</taxon>
        <taxon>Agaricomycotina</taxon>
        <taxon>Agaricomycetes</taxon>
        <taxon>Agaricomycetidae</taxon>
        <taxon>Agaricales</taxon>
        <taxon>Marasmiineae</taxon>
        <taxon>Mycenaceae</taxon>
        <taxon>Mycena</taxon>
    </lineage>
</organism>
<protein>
    <submittedName>
        <fullName evidence="1">Uncharacterized protein</fullName>
    </submittedName>
</protein>
<accession>A0AAD7CQX3</accession>
<gene>
    <name evidence="1" type="ORF">B0H17DRAFT_345773</name>
</gene>
<proteinExistence type="predicted"/>
<dbReference type="Proteomes" id="UP001221757">
    <property type="component" value="Unassembled WGS sequence"/>
</dbReference>
<keyword evidence="2" id="KW-1185">Reference proteome</keyword>
<comment type="caution">
    <text evidence="1">The sequence shown here is derived from an EMBL/GenBank/DDBJ whole genome shotgun (WGS) entry which is preliminary data.</text>
</comment>
<name>A0AAD7CQX3_MYCRO</name>
<dbReference type="EMBL" id="JARKIE010000277">
    <property type="protein sequence ID" value="KAJ7658591.1"/>
    <property type="molecule type" value="Genomic_DNA"/>
</dbReference>